<dbReference type="PROSITE" id="PS51257">
    <property type="entry name" value="PROKAR_LIPOPROTEIN"/>
    <property type="match status" value="1"/>
</dbReference>
<comment type="caution">
    <text evidence="1">The sequence shown here is derived from an EMBL/GenBank/DDBJ whole genome shotgun (WGS) entry which is preliminary data.</text>
</comment>
<dbReference type="AlphaFoldDB" id="A0A4R3IB14"/>
<gene>
    <name evidence="1" type="ORF">BCF53_103102</name>
</gene>
<protein>
    <submittedName>
        <fullName evidence="1">Uncharacterized protein</fullName>
    </submittedName>
</protein>
<evidence type="ECO:0000313" key="1">
    <source>
        <dbReference type="EMBL" id="TCS42441.1"/>
    </source>
</evidence>
<sequence length="231" mass="25779">MKNLILLLVVVGFAGCASLPPKTAAIHDALVTESALRQATESCAFVDYETKRLAERSHVEWLQRNEEYIGAADWGLLELTWEDVPEGVEDQRAVLAMQMLELIQQDGTSQKASWLGDSAGKNDCESLYEKVNKGKLDLNADKDNAAYYNEMSAKRKDLSKDADAARSINNKYRGYGRSLIIAEKALKAQSCSSPKVSMIRNSWPLEVYDAVCSDSEYKLVQCEWGRCVVKQ</sequence>
<proteinExistence type="predicted"/>
<dbReference type="Proteomes" id="UP000295793">
    <property type="component" value="Unassembled WGS sequence"/>
</dbReference>
<evidence type="ECO:0000313" key="2">
    <source>
        <dbReference type="Proteomes" id="UP000295793"/>
    </source>
</evidence>
<organism evidence="1 2">
    <name type="scientific">Reinekea marinisedimentorum</name>
    <dbReference type="NCBI Taxonomy" id="230495"/>
    <lineage>
        <taxon>Bacteria</taxon>
        <taxon>Pseudomonadati</taxon>
        <taxon>Pseudomonadota</taxon>
        <taxon>Gammaproteobacteria</taxon>
        <taxon>Oceanospirillales</taxon>
        <taxon>Saccharospirillaceae</taxon>
        <taxon>Reinekea</taxon>
    </lineage>
</organism>
<reference evidence="1 2" key="1">
    <citation type="submission" date="2019-03" db="EMBL/GenBank/DDBJ databases">
        <title>Genomic Encyclopedia of Archaeal and Bacterial Type Strains, Phase II (KMG-II): from individual species to whole genera.</title>
        <authorList>
            <person name="Goeker M."/>
        </authorList>
    </citation>
    <scope>NUCLEOTIDE SEQUENCE [LARGE SCALE GENOMIC DNA]</scope>
    <source>
        <strain evidence="1 2">DSM 15388</strain>
    </source>
</reference>
<dbReference type="RefSeq" id="WP_132700361.1">
    <property type="nucleotide sequence ID" value="NZ_SLZR01000003.1"/>
</dbReference>
<accession>A0A4R3IB14</accession>
<dbReference type="EMBL" id="SLZR01000003">
    <property type="protein sequence ID" value="TCS42441.1"/>
    <property type="molecule type" value="Genomic_DNA"/>
</dbReference>
<dbReference type="OrthoDB" id="6121551at2"/>
<name>A0A4R3IB14_9GAMM</name>
<keyword evidence="2" id="KW-1185">Reference proteome</keyword>